<protein>
    <recommendedName>
        <fullName evidence="4">Glucosyl transferase GtrII</fullName>
    </recommendedName>
</protein>
<dbReference type="Proteomes" id="UP000242432">
    <property type="component" value="Unassembled WGS sequence"/>
</dbReference>
<reference evidence="3" key="1">
    <citation type="submission" date="2017-02" db="EMBL/GenBank/DDBJ databases">
        <authorList>
            <person name="Varghese N."/>
            <person name="Submissions S."/>
        </authorList>
    </citation>
    <scope>NUCLEOTIDE SEQUENCE [LARGE SCALE GENOMIC DNA]</scope>
    <source>
        <strain evidence="3">DSM 3072</strain>
    </source>
</reference>
<evidence type="ECO:0000256" key="1">
    <source>
        <dbReference type="SAM" id="Phobius"/>
    </source>
</evidence>
<organism evidence="2 3">
    <name type="scientific">Succinivibrio dextrinosolvens DSM 3072</name>
    <dbReference type="NCBI Taxonomy" id="1123324"/>
    <lineage>
        <taxon>Bacteria</taxon>
        <taxon>Pseudomonadati</taxon>
        <taxon>Pseudomonadota</taxon>
        <taxon>Gammaproteobacteria</taxon>
        <taxon>Aeromonadales</taxon>
        <taxon>Succinivibrionaceae</taxon>
        <taxon>Succinivibrio</taxon>
    </lineage>
</organism>
<evidence type="ECO:0000313" key="3">
    <source>
        <dbReference type="Proteomes" id="UP000242432"/>
    </source>
</evidence>
<feature type="transmembrane region" description="Helical" evidence="1">
    <location>
        <begin position="218"/>
        <end position="236"/>
    </location>
</feature>
<dbReference type="Pfam" id="PF19528">
    <property type="entry name" value="DUF6056"/>
    <property type="match status" value="1"/>
</dbReference>
<keyword evidence="1" id="KW-0812">Transmembrane</keyword>
<dbReference type="RefSeq" id="WP_078929083.1">
    <property type="nucleotide sequence ID" value="NZ_FUXX01000031.1"/>
</dbReference>
<sequence length="467" mass="53218">MFQLKTNIYLLFWFSFIAIFAFLIPYYSNDYRYQLIEGTEDMVSSLWDICVSQYRHYFTWGGRTPPHFLAQCLLWGGKVVSSLATALCYISLIYIIYLMGTGKRISPFKMPFVPVVFISIGLWLCMRSFGEVVFMLVTSCNYLFTSTFIILYLLPFRFSLNEERAKHGMMFAVMMFVLGIIAGWCNENTGFAICAVTGLLCLYKLFRHELTIWQTAGLIGMGIGFLVLALSPGNAARYDSMAQNNFNYFTHLINTVQIFLISLIENLPVILCYVYFYVLFKKNNLKEKCTSELYASYYCFALGFISLAIMIFSPNFPGRSAAPFTMFVLAANVALYAALKKHSINPLKSSYKMTIYALFFVFFAVTSTNAFGALLQARADQVELEKSIADQIAQGKKDLEVPIMHVQSGRYIFIGAMKVSKENFANQIAARYYHVNSFTKACDLTPSFIHFDLKYVVSYGEPVCKTH</sequence>
<evidence type="ECO:0000313" key="2">
    <source>
        <dbReference type="EMBL" id="SKA65773.1"/>
    </source>
</evidence>
<feature type="transmembrane region" description="Helical" evidence="1">
    <location>
        <begin position="7"/>
        <end position="27"/>
    </location>
</feature>
<feature type="transmembrane region" description="Helical" evidence="1">
    <location>
        <begin position="320"/>
        <end position="339"/>
    </location>
</feature>
<name>A0A1T4VLG3_9GAMM</name>
<feature type="transmembrane region" description="Helical" evidence="1">
    <location>
        <begin position="190"/>
        <end position="206"/>
    </location>
</feature>
<proteinExistence type="predicted"/>
<feature type="transmembrane region" description="Helical" evidence="1">
    <location>
        <begin position="112"/>
        <end position="130"/>
    </location>
</feature>
<feature type="transmembrane region" description="Helical" evidence="1">
    <location>
        <begin position="136"/>
        <end position="156"/>
    </location>
</feature>
<feature type="transmembrane region" description="Helical" evidence="1">
    <location>
        <begin position="351"/>
        <end position="375"/>
    </location>
</feature>
<feature type="transmembrane region" description="Helical" evidence="1">
    <location>
        <begin position="256"/>
        <end position="280"/>
    </location>
</feature>
<keyword evidence="1" id="KW-1133">Transmembrane helix</keyword>
<accession>A0A1T4VLG3</accession>
<dbReference type="AlphaFoldDB" id="A0A1T4VLG3"/>
<feature type="transmembrane region" description="Helical" evidence="1">
    <location>
        <begin position="79"/>
        <end position="100"/>
    </location>
</feature>
<feature type="transmembrane region" description="Helical" evidence="1">
    <location>
        <begin position="292"/>
        <end position="314"/>
    </location>
</feature>
<gene>
    <name evidence="2" type="ORF">SAMN02745213_01695</name>
</gene>
<keyword evidence="1" id="KW-0472">Membrane</keyword>
<feature type="transmembrane region" description="Helical" evidence="1">
    <location>
        <begin position="168"/>
        <end position="184"/>
    </location>
</feature>
<dbReference type="STRING" id="83771.SAMN02910357_00279"/>
<evidence type="ECO:0008006" key="4">
    <source>
        <dbReference type="Google" id="ProtNLM"/>
    </source>
</evidence>
<dbReference type="EMBL" id="FUXX01000031">
    <property type="protein sequence ID" value="SKA65773.1"/>
    <property type="molecule type" value="Genomic_DNA"/>
</dbReference>
<keyword evidence="3" id="KW-1185">Reference proteome</keyword>
<dbReference type="InterPro" id="IPR045691">
    <property type="entry name" value="DUF6056"/>
</dbReference>